<dbReference type="SMART" id="SM00091">
    <property type="entry name" value="PAS"/>
    <property type="match status" value="2"/>
</dbReference>
<dbReference type="EMBL" id="JAACXV010014261">
    <property type="protein sequence ID" value="KAF7269075.1"/>
    <property type="molecule type" value="Genomic_DNA"/>
</dbReference>
<dbReference type="Pfam" id="PF14598">
    <property type="entry name" value="PAS_11"/>
    <property type="match status" value="1"/>
</dbReference>
<feature type="region of interest" description="Disordered" evidence="7">
    <location>
        <begin position="1090"/>
        <end position="1138"/>
    </location>
</feature>
<dbReference type="PANTHER" id="PTHR11269:SF16">
    <property type="entry name" value="PERIOD CIRCADIAN PROTEIN"/>
    <property type="match status" value="1"/>
</dbReference>
<organism evidence="9 10">
    <name type="scientific">Rhynchophorus ferrugineus</name>
    <name type="common">Red palm weevil</name>
    <name type="synonym">Curculio ferrugineus</name>
    <dbReference type="NCBI Taxonomy" id="354439"/>
    <lineage>
        <taxon>Eukaryota</taxon>
        <taxon>Metazoa</taxon>
        <taxon>Ecdysozoa</taxon>
        <taxon>Arthropoda</taxon>
        <taxon>Hexapoda</taxon>
        <taxon>Insecta</taxon>
        <taxon>Pterygota</taxon>
        <taxon>Neoptera</taxon>
        <taxon>Endopterygota</taxon>
        <taxon>Coleoptera</taxon>
        <taxon>Polyphaga</taxon>
        <taxon>Cucujiformia</taxon>
        <taxon>Curculionidae</taxon>
        <taxon>Dryophthorinae</taxon>
        <taxon>Rhynchophorus</taxon>
    </lineage>
</organism>
<dbReference type="GO" id="GO:0043153">
    <property type="term" value="P:entrainment of circadian clock by photoperiod"/>
    <property type="evidence" value="ECO:0007669"/>
    <property type="project" value="TreeGrafter"/>
</dbReference>
<dbReference type="GO" id="GO:0005737">
    <property type="term" value="C:cytoplasm"/>
    <property type="evidence" value="ECO:0007669"/>
    <property type="project" value="TreeGrafter"/>
</dbReference>
<keyword evidence="10" id="KW-1185">Reference proteome</keyword>
<dbReference type="Proteomes" id="UP000625711">
    <property type="component" value="Unassembled WGS sequence"/>
</dbReference>
<evidence type="ECO:0000256" key="6">
    <source>
        <dbReference type="ARBA" id="ARBA00040849"/>
    </source>
</evidence>
<evidence type="ECO:0000256" key="5">
    <source>
        <dbReference type="ARBA" id="ARBA00023242"/>
    </source>
</evidence>
<dbReference type="Gene3D" id="3.30.450.20">
    <property type="entry name" value="PAS domain"/>
    <property type="match status" value="2"/>
</dbReference>
<keyword evidence="5" id="KW-0539">Nucleus</keyword>
<feature type="domain" description="PAS" evidence="8">
    <location>
        <begin position="325"/>
        <end position="371"/>
    </location>
</feature>
<dbReference type="FunFam" id="3.30.450.20:FF:000072">
    <property type="entry name" value="Period circadian protein"/>
    <property type="match status" value="1"/>
</dbReference>
<keyword evidence="3" id="KW-0677">Repeat</keyword>
<keyword evidence="2" id="KW-0597">Phosphoprotein</keyword>
<dbReference type="OrthoDB" id="7788983at2759"/>
<dbReference type="InterPro" id="IPR000014">
    <property type="entry name" value="PAS"/>
</dbReference>
<name>A0A834HV46_RHYFE</name>
<feature type="region of interest" description="Disordered" evidence="7">
    <location>
        <begin position="522"/>
        <end position="542"/>
    </location>
</feature>
<feature type="region of interest" description="Disordered" evidence="7">
    <location>
        <begin position="587"/>
        <end position="633"/>
    </location>
</feature>
<dbReference type="GO" id="GO:0000122">
    <property type="term" value="P:negative regulation of transcription by RNA polymerase II"/>
    <property type="evidence" value="ECO:0007669"/>
    <property type="project" value="TreeGrafter"/>
</dbReference>
<dbReference type="GO" id="GO:0001222">
    <property type="term" value="F:transcription corepressor binding"/>
    <property type="evidence" value="ECO:0007669"/>
    <property type="project" value="TreeGrafter"/>
</dbReference>
<dbReference type="GO" id="GO:0005634">
    <property type="term" value="C:nucleus"/>
    <property type="evidence" value="ECO:0007669"/>
    <property type="project" value="UniProtKB-SubCell"/>
</dbReference>
<dbReference type="FunFam" id="3.30.450.20:FF:000066">
    <property type="entry name" value="Period circadian protein"/>
    <property type="match status" value="1"/>
</dbReference>
<feature type="region of interest" description="Disordered" evidence="7">
    <location>
        <begin position="652"/>
        <end position="671"/>
    </location>
</feature>
<dbReference type="Pfam" id="PF12114">
    <property type="entry name" value="Period_C"/>
    <property type="match status" value="1"/>
</dbReference>
<dbReference type="InterPro" id="IPR022728">
    <property type="entry name" value="Period_circadian-like_C"/>
</dbReference>
<protein>
    <recommendedName>
        <fullName evidence="6">Period circadian protein</fullName>
    </recommendedName>
</protein>
<evidence type="ECO:0000256" key="1">
    <source>
        <dbReference type="ARBA" id="ARBA00004123"/>
    </source>
</evidence>
<feature type="compositionally biased region" description="Polar residues" evidence="7">
    <location>
        <begin position="1092"/>
        <end position="1107"/>
    </location>
</feature>
<dbReference type="PANTHER" id="PTHR11269">
    <property type="entry name" value="PERIOD CIRCADIAN PROTEIN"/>
    <property type="match status" value="1"/>
</dbReference>
<evidence type="ECO:0000313" key="9">
    <source>
        <dbReference type="EMBL" id="KAF7269075.1"/>
    </source>
</evidence>
<feature type="compositionally biased region" description="Basic and acidic residues" evidence="7">
    <location>
        <begin position="939"/>
        <end position="952"/>
    </location>
</feature>
<feature type="region of interest" description="Disordered" evidence="7">
    <location>
        <begin position="1"/>
        <end position="86"/>
    </location>
</feature>
<keyword evidence="4" id="KW-0090">Biological rhythms</keyword>
<feature type="compositionally biased region" description="Polar residues" evidence="7">
    <location>
        <begin position="1"/>
        <end position="12"/>
    </location>
</feature>
<dbReference type="Gene3D" id="1.20.5.770">
    <property type="entry name" value="Single helix bin"/>
    <property type="match status" value="1"/>
</dbReference>
<gene>
    <name evidence="9" type="ORF">GWI33_017832</name>
</gene>
<dbReference type="GO" id="GO:0032922">
    <property type="term" value="P:circadian regulation of gene expression"/>
    <property type="evidence" value="ECO:0007669"/>
    <property type="project" value="TreeGrafter"/>
</dbReference>
<dbReference type="AlphaFoldDB" id="A0A834HV46"/>
<feature type="region of interest" description="Disordered" evidence="7">
    <location>
        <begin position="847"/>
        <end position="897"/>
    </location>
</feature>
<evidence type="ECO:0000256" key="2">
    <source>
        <dbReference type="ARBA" id="ARBA00022553"/>
    </source>
</evidence>
<feature type="compositionally biased region" description="Low complexity" evidence="7">
    <location>
        <begin position="73"/>
        <end position="86"/>
    </location>
</feature>
<dbReference type="PROSITE" id="PS50112">
    <property type="entry name" value="PAS"/>
    <property type="match status" value="2"/>
</dbReference>
<evidence type="ECO:0000313" key="10">
    <source>
        <dbReference type="Proteomes" id="UP000625711"/>
    </source>
</evidence>
<comment type="subcellular location">
    <subcellularLocation>
        <location evidence="1">Nucleus</location>
    </subcellularLocation>
</comment>
<sequence length="1138" mass="127351">MESESGTSNTKISESGYSNSISNSQRSGSSKSRHSGSNSSRSSGYCGVPNGQESVENDTTKRNKDHKKKKQKTVPQPFTTPVEVPVVEDTIVQDTTEPPTPSVIETEPSLTAPNTIELESEPIRVEKEIGEKQSVEWIEQVQDVHASTEKDDDTEYVDQSDPTVTSQPDDGFCCVISMNDGLVLYTTPSLTSVLGFPKDTWLGRSFIDFVHPKDRETFASHVTTKLAIPIFDSEGKTKDFKNYLYVCLRKYRGMKSPEFCIVEKQVSYQAFHLTITVKQITESPENNNGLLLVVVAAPVYSAYKVPGERKRSTKFGMRHTATSIFSHVDPDVVTNFGFLPQDMLGKSVFDFYHPEDMPFLKEIYKSVMKSCQINGSVFRSRPYRFLVQNGCFAMIETEWSSVINPWSRRLEFVISLHKVLQGPLNPNVFDTPSNEEYKKIPEDVIKEGKLHQAEIIDILNQELPRTNEIVKHEVNMRCQDLASFMESLMNEVHSSKMEIELPQDLDPTISERDSVMLGEISPHHDYFDSKSSSETPPSYNQLNYNENINRFFQSNPKTTVSDESNSQVNAMETDAKNLPDCVNNNQKCLSPVENSGASRSGSAGDLSSGSNPNLESGTTSGTNTSNGSYKPPQLTESVLVKHNEDMEKIMIQKHREERSHNKDRETKKSHQKLEKYANQMLRDDANEHSHGIKRSGSQSWEGDCYKMSKHQQHDGVGVDAHEDNRREQAQHSAQNTFSTDVRRMSQPMPAVVPEVNLWPSFPLTTPNASPGLSGVSPVTAGMMPMYYIPAPYQARANYNESLPRYQVQYMPAGVFYNYNTIFPPPPVLCPTVPVFSIPMNAAPTVRPANVASPRVQQDAPSYASDGQRFDARTSQSTACHRPSSQATSVKAEPGSRMGSIASASVANKAMSECSRKDMGLRSVCSPDTPLVSPPDGETQTEHYNFETKKQEANTKPPDINYRRINTVDEESSCYSSSYSSLLKTDTGSGSNDDSTSQNKRSQRSDDEIRKHQRKVYPMRKKDPPWVESVAMSPDLIYRYQVTVKDLEDILKTDLNALKNVDQPMMVNDQLHQLYIEMELEGLSKALTLEEGFTSSSSSGDENPTNNTSSKPKKKKRSYSSLMMIYEENAPLPPPEANS</sequence>
<dbReference type="SUPFAM" id="SSF55785">
    <property type="entry name" value="PYP-like sensor domain (PAS domain)"/>
    <property type="match status" value="2"/>
</dbReference>
<feature type="compositionally biased region" description="Polar residues" evidence="7">
    <location>
        <begin position="529"/>
        <end position="542"/>
    </location>
</feature>
<dbReference type="Pfam" id="PF00989">
    <property type="entry name" value="PAS"/>
    <property type="match status" value="1"/>
</dbReference>
<dbReference type="CDD" id="cd00130">
    <property type="entry name" value="PAS"/>
    <property type="match status" value="2"/>
</dbReference>
<feature type="compositionally biased region" description="Polar residues" evidence="7">
    <location>
        <begin position="587"/>
        <end position="615"/>
    </location>
</feature>
<feature type="region of interest" description="Disordered" evidence="7">
    <location>
        <begin position="919"/>
        <end position="961"/>
    </location>
</feature>
<evidence type="ECO:0000256" key="4">
    <source>
        <dbReference type="ARBA" id="ARBA00023108"/>
    </source>
</evidence>
<accession>A0A834HV46</accession>
<evidence type="ECO:0000256" key="7">
    <source>
        <dbReference type="SAM" id="MobiDB-lite"/>
    </source>
</evidence>
<feature type="compositionally biased region" description="Low complexity" evidence="7">
    <location>
        <begin position="978"/>
        <end position="996"/>
    </location>
</feature>
<proteinExistence type="predicted"/>
<evidence type="ECO:0000256" key="3">
    <source>
        <dbReference type="ARBA" id="ARBA00022737"/>
    </source>
</evidence>
<evidence type="ECO:0000259" key="8">
    <source>
        <dbReference type="PROSITE" id="PS50112"/>
    </source>
</evidence>
<dbReference type="InterPro" id="IPR013767">
    <property type="entry name" value="PAS_fold"/>
</dbReference>
<feature type="compositionally biased region" description="Polar residues" evidence="7">
    <location>
        <begin position="872"/>
        <end position="888"/>
    </location>
</feature>
<reference evidence="9" key="1">
    <citation type="submission" date="2020-08" db="EMBL/GenBank/DDBJ databases">
        <title>Genome sequencing and assembly of the red palm weevil Rhynchophorus ferrugineus.</title>
        <authorList>
            <person name="Dias G.B."/>
            <person name="Bergman C.M."/>
            <person name="Manee M."/>
        </authorList>
    </citation>
    <scope>NUCLEOTIDE SEQUENCE</scope>
    <source>
        <strain evidence="9">AA-2017</strain>
        <tissue evidence="9">Whole larva</tissue>
    </source>
</reference>
<feature type="compositionally biased region" description="Low complexity" evidence="7">
    <location>
        <begin position="13"/>
        <end position="43"/>
    </location>
</feature>
<feature type="domain" description="PAS" evidence="8">
    <location>
        <begin position="180"/>
        <end position="218"/>
    </location>
</feature>
<feature type="region of interest" description="Disordered" evidence="7">
    <location>
        <begin position="978"/>
        <end position="1020"/>
    </location>
</feature>
<dbReference type="InterPro" id="IPR035965">
    <property type="entry name" value="PAS-like_dom_sf"/>
</dbReference>
<feature type="compositionally biased region" description="Low complexity" evidence="7">
    <location>
        <begin position="616"/>
        <end position="628"/>
    </location>
</feature>
<feature type="compositionally biased region" description="Basic residues" evidence="7">
    <location>
        <begin position="63"/>
        <end position="72"/>
    </location>
</feature>
<comment type="caution">
    <text evidence="9">The sequence shown here is derived from an EMBL/GenBank/DDBJ whole genome shotgun (WGS) entry which is preliminary data.</text>
</comment>
<dbReference type="GO" id="GO:0000976">
    <property type="term" value="F:transcription cis-regulatory region binding"/>
    <property type="evidence" value="ECO:0007669"/>
    <property type="project" value="TreeGrafter"/>
</dbReference>
<dbReference type="InterPro" id="IPR050760">
    <property type="entry name" value="Period_circadian_regulator"/>
</dbReference>
<feature type="region of interest" description="Disordered" evidence="7">
    <location>
        <begin position="143"/>
        <end position="165"/>
    </location>
</feature>